<keyword evidence="4" id="KW-1185">Reference proteome</keyword>
<dbReference type="InterPro" id="IPR011600">
    <property type="entry name" value="Pept_C14_caspase"/>
</dbReference>
<feature type="signal peptide" evidence="1">
    <location>
        <begin position="1"/>
        <end position="32"/>
    </location>
</feature>
<organism evidence="3 4">
    <name type="scientific">Bosea vestrisii</name>
    <dbReference type="NCBI Taxonomy" id="151416"/>
    <lineage>
        <taxon>Bacteria</taxon>
        <taxon>Pseudomonadati</taxon>
        <taxon>Pseudomonadota</taxon>
        <taxon>Alphaproteobacteria</taxon>
        <taxon>Hyphomicrobiales</taxon>
        <taxon>Boseaceae</taxon>
        <taxon>Bosea</taxon>
    </lineage>
</organism>
<gene>
    <name evidence="3" type="ORF">ACFPPC_19400</name>
</gene>
<feature type="domain" description="Peptidase C14 caspase" evidence="2">
    <location>
        <begin position="45"/>
        <end position="292"/>
    </location>
</feature>
<comment type="caution">
    <text evidence="3">The sequence shown here is derived from an EMBL/GenBank/DDBJ whole genome shotgun (WGS) entry which is preliminary data.</text>
</comment>
<name>A0ABW0HC40_9HYPH</name>
<evidence type="ECO:0000259" key="2">
    <source>
        <dbReference type="Pfam" id="PF00656"/>
    </source>
</evidence>
<dbReference type="InterPro" id="IPR029030">
    <property type="entry name" value="Caspase-like_dom_sf"/>
</dbReference>
<dbReference type="Gene3D" id="3.40.50.1460">
    <property type="match status" value="1"/>
</dbReference>
<dbReference type="EMBL" id="JBHSLV010000033">
    <property type="protein sequence ID" value="MFC5394808.1"/>
    <property type="molecule type" value="Genomic_DNA"/>
</dbReference>
<dbReference type="RefSeq" id="WP_377010340.1">
    <property type="nucleotide sequence ID" value="NZ_JBHSLV010000033.1"/>
</dbReference>
<keyword evidence="1" id="KW-0732">Signal</keyword>
<protein>
    <submittedName>
        <fullName evidence="3">Caspase domain-containing protein</fullName>
    </submittedName>
</protein>
<proteinExistence type="predicted"/>
<reference evidence="4" key="1">
    <citation type="journal article" date="2019" name="Int. J. Syst. Evol. Microbiol.">
        <title>The Global Catalogue of Microorganisms (GCM) 10K type strain sequencing project: providing services to taxonomists for standard genome sequencing and annotation.</title>
        <authorList>
            <consortium name="The Broad Institute Genomics Platform"/>
            <consortium name="The Broad Institute Genome Sequencing Center for Infectious Disease"/>
            <person name="Wu L."/>
            <person name="Ma J."/>
        </authorList>
    </citation>
    <scope>NUCLEOTIDE SEQUENCE [LARGE SCALE GENOMIC DNA]</scope>
    <source>
        <strain evidence="4">CGMCC 1.16326</strain>
    </source>
</reference>
<dbReference type="Proteomes" id="UP001596104">
    <property type="component" value="Unassembled WGS sequence"/>
</dbReference>
<dbReference type="Pfam" id="PF00656">
    <property type="entry name" value="Peptidase_C14"/>
    <property type="match status" value="1"/>
</dbReference>
<accession>A0ABW0HC40</accession>
<dbReference type="SUPFAM" id="SSF52129">
    <property type="entry name" value="Caspase-like"/>
    <property type="match status" value="1"/>
</dbReference>
<feature type="chain" id="PRO_5046203004" evidence="1">
    <location>
        <begin position="33"/>
        <end position="615"/>
    </location>
</feature>
<evidence type="ECO:0000313" key="4">
    <source>
        <dbReference type="Proteomes" id="UP001596104"/>
    </source>
</evidence>
<evidence type="ECO:0000313" key="3">
    <source>
        <dbReference type="EMBL" id="MFC5394808.1"/>
    </source>
</evidence>
<sequence>MSRRHPHSSAITARFFTLLALMLGIAAPAALAEPSRILDDNAESIAVVIGNRDYKQTSTVDFAHNDAAAIRDYLVRGLRFREQNVFLLKDATLGELTQMFGSEANPQGGKLWRSAVEGRSNVFVYYSGHGVPDLATRQPFLLPQDGNPNASESGYALQTLYRNLELVRQKIGAQRQLIVMIDACFTGETGRKGESLLAVSAPGFTPAKPRTGGGIVKLVATSGATPANWDENQKLGLFTSRFLMGAAGLAQADADKRIGWPELQSYVVREVEAAARRDSGREQKPEFDTASLSLPIVEPSATIRRSFESAQDEARWRSATADSSREALERYVAQCTGPCAYRQQAMDRLLQRQRSADSAKDDESWRQSSAEGRYQAYLDACNRVCAYRQLALGYLGKDSIAATRPEDTQAKPQVLASAAQPTVTGNPALALAEAKAAGTVEALDRFLKAYPEGKLATEAFAARAALVQSARRAGAGHAPAAAANARYAPDQTQIDAVAPADSKRAPDMRFEACTSQGIVVKLGPRRPEDPKSGFLSVRSGPGGSGYFETDRVYNGDALIICDSIGPWHAVIYPNRGQSLQECRANMNVKSAGRATYSGPCRSGWVHKNYIEITTR</sequence>
<evidence type="ECO:0000256" key="1">
    <source>
        <dbReference type="SAM" id="SignalP"/>
    </source>
</evidence>